<feature type="non-terminal residue" evidence="1">
    <location>
        <position position="77"/>
    </location>
</feature>
<dbReference type="EMBL" id="LN890946">
    <property type="protein sequence ID" value="CUS15463.1"/>
    <property type="molecule type" value="Genomic_DNA"/>
</dbReference>
<evidence type="ECO:0000313" key="1">
    <source>
        <dbReference type="EMBL" id="CUS15463.1"/>
    </source>
</evidence>
<sequence length="77" mass="8654">RGNFSWVILAAAVHVPSDKSRAPLAAFQSALRITVFSIEDGGAVGRPRILCMAWFLEESFPFVELEQRDLADLFLRF</sequence>
<organism evidence="1 2">
    <name type="scientific">Tuber aestivum</name>
    <name type="common">summer truffle</name>
    <dbReference type="NCBI Taxonomy" id="59557"/>
    <lineage>
        <taxon>Eukaryota</taxon>
        <taxon>Fungi</taxon>
        <taxon>Dikarya</taxon>
        <taxon>Ascomycota</taxon>
        <taxon>Pezizomycotina</taxon>
        <taxon>Pezizomycetes</taxon>
        <taxon>Pezizales</taxon>
        <taxon>Tuberaceae</taxon>
        <taxon>Tuber</taxon>
    </lineage>
</organism>
<accession>A0A292Q9Q0</accession>
<gene>
    <name evidence="1" type="ORF">GSTUAT00000396001</name>
</gene>
<proteinExistence type="predicted"/>
<dbReference type="Proteomes" id="UP001412239">
    <property type="component" value="Unassembled WGS sequence"/>
</dbReference>
<name>A0A292Q9Q0_9PEZI</name>
<reference evidence="1" key="1">
    <citation type="submission" date="2015-10" db="EMBL/GenBank/DDBJ databases">
        <authorList>
            <person name="Regsiter A."/>
            <person name="william w."/>
        </authorList>
    </citation>
    <scope>NUCLEOTIDE SEQUENCE</scope>
    <source>
        <strain evidence="1">Montdore</strain>
    </source>
</reference>
<protein>
    <submittedName>
        <fullName evidence="1">Uncharacterized protein</fullName>
    </submittedName>
</protein>
<dbReference type="AlphaFoldDB" id="A0A292Q9Q0"/>
<evidence type="ECO:0000313" key="2">
    <source>
        <dbReference type="Proteomes" id="UP001412239"/>
    </source>
</evidence>
<feature type="non-terminal residue" evidence="1">
    <location>
        <position position="1"/>
    </location>
</feature>
<keyword evidence="2" id="KW-1185">Reference proteome</keyword>